<proteinExistence type="predicted"/>
<dbReference type="InterPro" id="IPR042103">
    <property type="entry name" value="SerRS_1_N_sf"/>
</dbReference>
<comment type="caution">
    <text evidence="2">The sequence shown here is derived from an EMBL/GenBank/DDBJ whole genome shotgun (WGS) entry which is preliminary data.</text>
</comment>
<reference evidence="2" key="1">
    <citation type="journal article" date="2014" name="Front. Microbiol.">
        <title>High frequency of phylogenetically diverse reductive dehalogenase-homologous genes in deep subseafloor sedimentary metagenomes.</title>
        <authorList>
            <person name="Kawai M."/>
            <person name="Futagami T."/>
            <person name="Toyoda A."/>
            <person name="Takaki Y."/>
            <person name="Nishi S."/>
            <person name="Hori S."/>
            <person name="Arai W."/>
            <person name="Tsubouchi T."/>
            <person name="Morono Y."/>
            <person name="Uchiyama I."/>
            <person name="Ito T."/>
            <person name="Fujiyama A."/>
            <person name="Inagaki F."/>
            <person name="Takami H."/>
        </authorList>
    </citation>
    <scope>NUCLEOTIDE SEQUENCE</scope>
    <source>
        <strain evidence="2">Expedition CK06-06</strain>
    </source>
</reference>
<gene>
    <name evidence="2" type="ORF">S06H3_15018</name>
</gene>
<organism evidence="2">
    <name type="scientific">marine sediment metagenome</name>
    <dbReference type="NCBI Taxonomy" id="412755"/>
    <lineage>
        <taxon>unclassified sequences</taxon>
        <taxon>metagenomes</taxon>
        <taxon>ecological metagenomes</taxon>
    </lineage>
</organism>
<dbReference type="Gene3D" id="1.10.287.40">
    <property type="entry name" value="Serine-tRNA synthetase, tRNA binding domain"/>
    <property type="match status" value="1"/>
</dbReference>
<dbReference type="InterPro" id="IPR010978">
    <property type="entry name" value="tRNA-bd_arm"/>
</dbReference>
<sequence>MLDVNLIREKPEEVKKNLALRRDASFLEKLNKVIEKDEEWRKTKQEIDRLRHRRNQISKEINKAKKQRQVGGG</sequence>
<feature type="domain" description="Serine-tRNA synthetase type1 N-terminal" evidence="1">
    <location>
        <begin position="1"/>
        <end position="68"/>
    </location>
</feature>
<dbReference type="EMBL" id="BARV01007370">
    <property type="protein sequence ID" value="GAI07037.1"/>
    <property type="molecule type" value="Genomic_DNA"/>
</dbReference>
<dbReference type="Pfam" id="PF02403">
    <property type="entry name" value="Seryl_tRNA_N"/>
    <property type="match status" value="1"/>
</dbReference>
<protein>
    <recommendedName>
        <fullName evidence="1">Serine-tRNA synthetase type1 N-terminal domain-containing protein</fullName>
    </recommendedName>
</protein>
<dbReference type="SUPFAM" id="SSF46589">
    <property type="entry name" value="tRNA-binding arm"/>
    <property type="match status" value="1"/>
</dbReference>
<evidence type="ECO:0000259" key="1">
    <source>
        <dbReference type="Pfam" id="PF02403"/>
    </source>
</evidence>
<accession>X1KJ25</accession>
<evidence type="ECO:0000313" key="2">
    <source>
        <dbReference type="EMBL" id="GAI07037.1"/>
    </source>
</evidence>
<name>X1KJ25_9ZZZZ</name>
<dbReference type="AlphaFoldDB" id="X1KJ25"/>
<dbReference type="GO" id="GO:0000166">
    <property type="term" value="F:nucleotide binding"/>
    <property type="evidence" value="ECO:0007669"/>
    <property type="project" value="InterPro"/>
</dbReference>
<dbReference type="InterPro" id="IPR015866">
    <property type="entry name" value="Ser-tRNA-synth_1_N"/>
</dbReference>